<dbReference type="Proteomes" id="UP000663879">
    <property type="component" value="Unassembled WGS sequence"/>
</dbReference>
<evidence type="ECO:0000313" key="2">
    <source>
        <dbReference type="Proteomes" id="UP000663879"/>
    </source>
</evidence>
<protein>
    <submittedName>
        <fullName evidence="1">Uncharacterized protein</fullName>
    </submittedName>
</protein>
<proteinExistence type="predicted"/>
<dbReference type="EMBL" id="CAJNOC010006275">
    <property type="protein sequence ID" value="CAF1074268.1"/>
    <property type="molecule type" value="Genomic_DNA"/>
</dbReference>
<reference evidence="1" key="1">
    <citation type="submission" date="2021-02" db="EMBL/GenBank/DDBJ databases">
        <authorList>
            <person name="Nowell W R."/>
        </authorList>
    </citation>
    <scope>NUCLEOTIDE SEQUENCE</scope>
    <source>
        <strain evidence="1">Ploen Becks lab</strain>
    </source>
</reference>
<sequence>MQMDHKFKVDHESAVYRHMNESGHQVYSNNVEVLDSASSDYKLKLNFPLFQKDSNMAKTDPSLSANIFGFKCIIFFVIEKKI</sequence>
<comment type="caution">
    <text evidence="1">The sequence shown here is derived from an EMBL/GenBank/DDBJ whole genome shotgun (WGS) entry which is preliminary data.</text>
</comment>
<accession>A0A814M7G9</accession>
<keyword evidence="2" id="KW-1185">Reference proteome</keyword>
<dbReference type="AlphaFoldDB" id="A0A814M7G9"/>
<evidence type="ECO:0000313" key="1">
    <source>
        <dbReference type="EMBL" id="CAF1074268.1"/>
    </source>
</evidence>
<organism evidence="1 2">
    <name type="scientific">Brachionus calyciflorus</name>
    <dbReference type="NCBI Taxonomy" id="104777"/>
    <lineage>
        <taxon>Eukaryota</taxon>
        <taxon>Metazoa</taxon>
        <taxon>Spiralia</taxon>
        <taxon>Gnathifera</taxon>
        <taxon>Rotifera</taxon>
        <taxon>Eurotatoria</taxon>
        <taxon>Monogononta</taxon>
        <taxon>Pseudotrocha</taxon>
        <taxon>Ploima</taxon>
        <taxon>Brachionidae</taxon>
        <taxon>Brachionus</taxon>
    </lineage>
</organism>
<name>A0A814M7G9_9BILA</name>
<gene>
    <name evidence="1" type="ORF">OXX778_LOCUS19884</name>
</gene>